<organism evidence="7 8">
    <name type="scientific">Synechocystis salina LEGE 00031</name>
    <dbReference type="NCBI Taxonomy" id="1828736"/>
    <lineage>
        <taxon>Bacteria</taxon>
        <taxon>Bacillati</taxon>
        <taxon>Cyanobacteriota</taxon>
        <taxon>Cyanophyceae</taxon>
        <taxon>Synechococcales</taxon>
        <taxon>Merismopediaceae</taxon>
        <taxon>Synechocystis</taxon>
    </lineage>
</organism>
<name>A0ABR9VVV6_9SYNC</name>
<comment type="caution">
    <text evidence="7">The sequence shown here is derived from an EMBL/GenBank/DDBJ whole genome shotgun (WGS) entry which is preliminary data.</text>
</comment>
<proteinExistence type="predicted"/>
<dbReference type="Gene3D" id="2.40.50.140">
    <property type="entry name" value="Nucleic acid-binding proteins"/>
    <property type="match status" value="1"/>
</dbReference>
<dbReference type="Pfam" id="PF01957">
    <property type="entry name" value="NfeD"/>
    <property type="match status" value="1"/>
</dbReference>
<evidence type="ECO:0000256" key="5">
    <source>
        <dbReference type="SAM" id="Phobius"/>
    </source>
</evidence>
<evidence type="ECO:0000313" key="7">
    <source>
        <dbReference type="EMBL" id="MBE9255495.1"/>
    </source>
</evidence>
<dbReference type="Proteomes" id="UP000658720">
    <property type="component" value="Unassembled WGS sequence"/>
</dbReference>
<sequence>MSPVYLWIVAGTILCLVEVIFPVDFVAVVMGLSAVATAGVALLVPGSFALQSLCWLGLSVLSIILLRRFLPRPRQKSILRDAVEGQCLTAILPGETGRVLYEGNSWRAECQDPDVAIAIDEKVYVVGRSGNTLLVYPANALQGRSDIQHPNF</sequence>
<evidence type="ECO:0000259" key="6">
    <source>
        <dbReference type="Pfam" id="PF01957"/>
    </source>
</evidence>
<feature type="domain" description="NfeD-like C-terminal" evidence="6">
    <location>
        <begin position="81"/>
        <end position="137"/>
    </location>
</feature>
<keyword evidence="4 5" id="KW-0472">Membrane</keyword>
<gene>
    <name evidence="7" type="ORF">IQ217_16970</name>
</gene>
<reference evidence="7 8" key="1">
    <citation type="submission" date="2020-10" db="EMBL/GenBank/DDBJ databases">
        <authorList>
            <person name="Castelo-Branco R."/>
            <person name="Eusebio N."/>
            <person name="Adriana R."/>
            <person name="Vieira A."/>
            <person name="Brugerolle De Fraissinette N."/>
            <person name="Rezende De Castro R."/>
            <person name="Schneider M.P."/>
            <person name="Vasconcelos V."/>
            <person name="Leao P.N."/>
        </authorList>
    </citation>
    <scope>NUCLEOTIDE SEQUENCE [LARGE SCALE GENOMIC DNA]</scope>
    <source>
        <strain evidence="7 8">LEGE 00031</strain>
    </source>
</reference>
<accession>A0ABR9VVV6</accession>
<evidence type="ECO:0000256" key="3">
    <source>
        <dbReference type="ARBA" id="ARBA00022989"/>
    </source>
</evidence>
<keyword evidence="3 5" id="KW-1133">Transmembrane helix</keyword>
<evidence type="ECO:0000313" key="8">
    <source>
        <dbReference type="Proteomes" id="UP000658720"/>
    </source>
</evidence>
<dbReference type="InterPro" id="IPR052165">
    <property type="entry name" value="Membrane_assoc_protease"/>
</dbReference>
<dbReference type="EMBL" id="JADEVV010000066">
    <property type="protein sequence ID" value="MBE9255495.1"/>
    <property type="molecule type" value="Genomic_DNA"/>
</dbReference>
<evidence type="ECO:0000256" key="4">
    <source>
        <dbReference type="ARBA" id="ARBA00023136"/>
    </source>
</evidence>
<feature type="transmembrane region" description="Helical" evidence="5">
    <location>
        <begin position="48"/>
        <end position="70"/>
    </location>
</feature>
<dbReference type="InterPro" id="IPR012340">
    <property type="entry name" value="NA-bd_OB-fold"/>
</dbReference>
<protein>
    <submittedName>
        <fullName evidence="7">NfeD family protein</fullName>
    </submittedName>
</protein>
<dbReference type="RefSeq" id="WP_190598062.1">
    <property type="nucleotide sequence ID" value="NZ_JADEVV010000066.1"/>
</dbReference>
<keyword evidence="8" id="KW-1185">Reference proteome</keyword>
<feature type="transmembrane region" description="Helical" evidence="5">
    <location>
        <begin position="7"/>
        <end position="36"/>
    </location>
</feature>
<evidence type="ECO:0000256" key="1">
    <source>
        <dbReference type="ARBA" id="ARBA00004141"/>
    </source>
</evidence>
<keyword evidence="2 5" id="KW-0812">Transmembrane</keyword>
<dbReference type="PANTHER" id="PTHR33507:SF3">
    <property type="entry name" value="INNER MEMBRANE PROTEIN YBBJ"/>
    <property type="match status" value="1"/>
</dbReference>
<dbReference type="InterPro" id="IPR002810">
    <property type="entry name" value="NfeD-like_C"/>
</dbReference>
<dbReference type="PANTHER" id="PTHR33507">
    <property type="entry name" value="INNER MEMBRANE PROTEIN YBBJ"/>
    <property type="match status" value="1"/>
</dbReference>
<evidence type="ECO:0000256" key="2">
    <source>
        <dbReference type="ARBA" id="ARBA00022692"/>
    </source>
</evidence>
<comment type="subcellular location">
    <subcellularLocation>
        <location evidence="1">Membrane</location>
        <topology evidence="1">Multi-pass membrane protein</topology>
    </subcellularLocation>
</comment>